<dbReference type="Proteomes" id="UP000606274">
    <property type="component" value="Unassembled WGS sequence"/>
</dbReference>
<protein>
    <submittedName>
        <fullName evidence="3">Uncharacterized protein</fullName>
    </submittedName>
</protein>
<reference evidence="3" key="1">
    <citation type="submission" date="2020-08" db="EMBL/GenBank/DDBJ databases">
        <title>Chromosome-level assembly of Southern catfish (Silurus meridionalis) provides insights into visual adaptation to the nocturnal and benthic lifestyles.</title>
        <authorList>
            <person name="Zhang Y."/>
            <person name="Wang D."/>
            <person name="Peng Z."/>
        </authorList>
    </citation>
    <scope>NUCLEOTIDE SEQUENCE</scope>
    <source>
        <strain evidence="3">SWU-2019-XX</strain>
        <tissue evidence="3">Muscle</tissue>
    </source>
</reference>
<gene>
    <name evidence="3" type="ORF">HF521_018025</name>
</gene>
<evidence type="ECO:0000256" key="1">
    <source>
        <dbReference type="SAM" id="Coils"/>
    </source>
</evidence>
<sequence>MALFKRHSVESKSEEGEKRVEELENAVEKVMHEMAYYKKKLEKLEATNNAHLQNISKLQSSLQQNNKHIETVEHEQKTWKRERERLENRIAQLEDSLCFQMIKWEQEREKVIQDMTEKIYAHQREPNGFKSSLNYFKDLEVIVEEARDKTIQSEKRLQKTEKKVAELTSILKQQELETQNMKHKLEERNFSRLQIIRQLKDNLKHIEEEMMVAENRRNEVMRDRDKLDKRLLNLEATLAEKTLN</sequence>
<proteinExistence type="predicted"/>
<organism evidence="3 4">
    <name type="scientific">Silurus meridionalis</name>
    <name type="common">Southern catfish</name>
    <name type="synonym">Silurus soldatovi meridionalis</name>
    <dbReference type="NCBI Taxonomy" id="175797"/>
    <lineage>
        <taxon>Eukaryota</taxon>
        <taxon>Metazoa</taxon>
        <taxon>Chordata</taxon>
        <taxon>Craniata</taxon>
        <taxon>Vertebrata</taxon>
        <taxon>Euteleostomi</taxon>
        <taxon>Actinopterygii</taxon>
        <taxon>Neopterygii</taxon>
        <taxon>Teleostei</taxon>
        <taxon>Ostariophysi</taxon>
        <taxon>Siluriformes</taxon>
        <taxon>Siluridae</taxon>
        <taxon>Silurus</taxon>
    </lineage>
</organism>
<name>A0A8T0BPI5_SILME</name>
<dbReference type="EMBL" id="JABFDY010000004">
    <property type="protein sequence ID" value="KAF7708968.1"/>
    <property type="molecule type" value="Genomic_DNA"/>
</dbReference>
<feature type="region of interest" description="Disordered" evidence="2">
    <location>
        <begin position="1"/>
        <end position="20"/>
    </location>
</feature>
<comment type="caution">
    <text evidence="3">The sequence shown here is derived from an EMBL/GenBank/DDBJ whole genome shotgun (WGS) entry which is preliminary data.</text>
</comment>
<evidence type="ECO:0000313" key="3">
    <source>
        <dbReference type="EMBL" id="KAF7708968.1"/>
    </source>
</evidence>
<evidence type="ECO:0000313" key="4">
    <source>
        <dbReference type="Proteomes" id="UP000606274"/>
    </source>
</evidence>
<evidence type="ECO:0000256" key="2">
    <source>
        <dbReference type="SAM" id="MobiDB-lite"/>
    </source>
</evidence>
<accession>A0A8T0BPI5</accession>
<keyword evidence="4" id="KW-1185">Reference proteome</keyword>
<keyword evidence="1" id="KW-0175">Coiled coil</keyword>
<dbReference type="SUPFAM" id="SSF57997">
    <property type="entry name" value="Tropomyosin"/>
    <property type="match status" value="1"/>
</dbReference>
<dbReference type="AlphaFoldDB" id="A0A8T0BPI5"/>
<feature type="compositionally biased region" description="Basic and acidic residues" evidence="2">
    <location>
        <begin position="7"/>
        <end position="20"/>
    </location>
</feature>
<feature type="coiled-coil region" evidence="1">
    <location>
        <begin position="143"/>
        <end position="244"/>
    </location>
</feature>